<dbReference type="Proteomes" id="UP001171111">
    <property type="component" value="Unassembled WGS sequence"/>
</dbReference>
<gene>
    <name evidence="1" type="ORF">Q2362_00690</name>
</gene>
<dbReference type="EMBL" id="JAULJQ010000001">
    <property type="protein sequence ID" value="MDO2408615.1"/>
    <property type="molecule type" value="Genomic_DNA"/>
</dbReference>
<evidence type="ECO:0000313" key="1">
    <source>
        <dbReference type="EMBL" id="MDO2408615.1"/>
    </source>
</evidence>
<evidence type="ECO:0000313" key="2">
    <source>
        <dbReference type="Proteomes" id="UP001171111"/>
    </source>
</evidence>
<sequence>MLKLKKHFLAKYGALDVLKAHKHERRRTDGASSEVRSEILAQIACQTKLKIIFCLVS</sequence>
<accession>A0ABT8T5K1</accession>
<dbReference type="RefSeq" id="WP_302243342.1">
    <property type="nucleotide sequence ID" value="NZ_JAULJQ010000001.1"/>
</dbReference>
<reference evidence="1 2" key="1">
    <citation type="submission" date="2023-06" db="EMBL/GenBank/DDBJ databases">
        <title>Campylobacter magnum sp. nov., isolated from cecal contents of domestic pigs (Sus scrofa domesticus).</title>
        <authorList>
            <person name="Papic B."/>
            <person name="Gruntar I."/>
        </authorList>
    </citation>
    <scope>NUCLEOTIDE SEQUENCE [LARGE SCALE GENOMIC DNA]</scope>
    <source>
        <strain evidence="2">34484-21</strain>
    </source>
</reference>
<comment type="caution">
    <text evidence="1">The sequence shown here is derived from an EMBL/GenBank/DDBJ whole genome shotgun (WGS) entry which is preliminary data.</text>
</comment>
<protein>
    <submittedName>
        <fullName evidence="1">Uncharacterized protein</fullName>
    </submittedName>
</protein>
<organism evidence="1 2">
    <name type="scientific">Campylobacter magnus</name>
    <dbReference type="NCBI Taxonomy" id="3026462"/>
    <lineage>
        <taxon>Bacteria</taxon>
        <taxon>Pseudomonadati</taxon>
        <taxon>Campylobacterota</taxon>
        <taxon>Epsilonproteobacteria</taxon>
        <taxon>Campylobacterales</taxon>
        <taxon>Campylobacteraceae</taxon>
        <taxon>Campylobacter</taxon>
    </lineage>
</organism>
<proteinExistence type="predicted"/>
<keyword evidence="2" id="KW-1185">Reference proteome</keyword>
<name>A0ABT8T5K1_9BACT</name>